<feature type="binding site" evidence="8">
    <location>
        <position position="350"/>
    </location>
    <ligand>
        <name>Mg(2+)</name>
        <dbReference type="ChEBI" id="CHEBI:18420"/>
        <label>1</label>
    </ligand>
</feature>
<keyword evidence="2" id="KW-0378">Hydrolase</keyword>
<feature type="binding site" evidence="8">
    <location>
        <position position="81"/>
    </location>
    <ligand>
        <name>Mg(2+)</name>
        <dbReference type="ChEBI" id="CHEBI:18420"/>
        <label>1</label>
    </ligand>
</feature>
<protein>
    <recommendedName>
        <fullName evidence="5">ADP-ribosylhydrolase ARH1</fullName>
        <ecNumber evidence="4">3.2.2.19</ecNumber>
    </recommendedName>
    <alternativeName>
        <fullName evidence="6">ADP-ribose-L-arginine cleaving enzyme</fullName>
    </alternativeName>
    <alternativeName>
        <fullName evidence="7">[Protein ADP-ribosylarginine] hydrolase</fullName>
    </alternativeName>
</protein>
<keyword evidence="10" id="KW-1185">Reference proteome</keyword>
<dbReference type="GO" id="GO:0003875">
    <property type="term" value="F:ADP-ribosylarginine hydrolase activity"/>
    <property type="evidence" value="ECO:0007669"/>
    <property type="project" value="UniProtKB-EC"/>
</dbReference>
<comment type="function">
    <text evidence="3">Specifically acts as an arginine mono-ADP-ribosylhydrolase by mediating the removal of mono-ADP-ribose attached to arginine residues on proteins.</text>
</comment>
<evidence type="ECO:0000256" key="1">
    <source>
        <dbReference type="ARBA" id="ARBA00010702"/>
    </source>
</evidence>
<reference evidence="9 10" key="1">
    <citation type="submission" date="2023-11" db="EMBL/GenBank/DDBJ databases">
        <title>Dfirmibasis_genome.</title>
        <authorList>
            <person name="Edelbroek B."/>
            <person name="Kjellin J."/>
            <person name="Jerlstrom-Hultqvist J."/>
            <person name="Soderbom F."/>
        </authorList>
    </citation>
    <scope>NUCLEOTIDE SEQUENCE [LARGE SCALE GENOMIC DNA]</scope>
    <source>
        <strain evidence="9 10">TNS-C-14</strain>
    </source>
</reference>
<dbReference type="Pfam" id="PF03747">
    <property type="entry name" value="ADP_ribosyl_GH"/>
    <property type="match status" value="1"/>
</dbReference>
<dbReference type="PANTHER" id="PTHR16222:SF26">
    <property type="entry name" value="ADP-RIBOSYLHYDROLASE ARH1"/>
    <property type="match status" value="1"/>
</dbReference>
<evidence type="ECO:0000256" key="4">
    <source>
        <dbReference type="ARBA" id="ARBA00049725"/>
    </source>
</evidence>
<evidence type="ECO:0000256" key="6">
    <source>
        <dbReference type="ARBA" id="ARBA00049798"/>
    </source>
</evidence>
<dbReference type="InterPro" id="IPR005502">
    <property type="entry name" value="Ribosyl_crysJ1"/>
</dbReference>
<evidence type="ECO:0000256" key="8">
    <source>
        <dbReference type="PIRSR" id="PIRSR605502-1"/>
    </source>
</evidence>
<evidence type="ECO:0000256" key="7">
    <source>
        <dbReference type="ARBA" id="ARBA00049810"/>
    </source>
</evidence>
<comment type="similarity">
    <text evidence="1">Belongs to the ADP-ribosylglycohydrolase family.</text>
</comment>
<dbReference type="PANTHER" id="PTHR16222">
    <property type="entry name" value="ADP-RIBOSYLGLYCOHYDROLASE"/>
    <property type="match status" value="1"/>
</dbReference>
<evidence type="ECO:0000256" key="2">
    <source>
        <dbReference type="ARBA" id="ARBA00022801"/>
    </source>
</evidence>
<comment type="cofactor">
    <cofactor evidence="8">
        <name>Mg(2+)</name>
        <dbReference type="ChEBI" id="CHEBI:18420"/>
    </cofactor>
    <text evidence="8">Binds 2 magnesium ions per subunit.</text>
</comment>
<keyword evidence="8" id="KW-0479">Metal-binding</keyword>
<evidence type="ECO:0000313" key="9">
    <source>
        <dbReference type="EMBL" id="KAK5579364.1"/>
    </source>
</evidence>
<dbReference type="SUPFAM" id="SSF101478">
    <property type="entry name" value="ADP-ribosylglycohydrolase"/>
    <property type="match status" value="1"/>
</dbReference>
<sequence length="394" mass="44546">MFHKFINTFTKRNTIQAIMGSLNRDNIKSAMLLSAFGDACGYKNGLWEFEKSPSRIYREYEKLGGYENLKINEKDWRLSDDTIMHIATALAITRPTNTDNQSICKELATAYIRSMEDMGGRAPGAQTINSVSMMAPCVGFKVYKWNEIPFSDRAGGCGGSMRSMCIGLKYWSDEQLDTLIELSIESGRITHNNPVGFLGAFVSALFASYAIRSIPPKTWGLKLMTEAMPKVREYLEKTSNDTNRNMNDYEKGWNYFWNSFKTYLKSRQIPSTPEELKNATEKNIDYPVFPTDYSDYNVREHFYQSISFSGWGGSSGHDSCIIAYDALLGAGDNWEEMIKRSVLHGGDNDSTGAIGCCWWGALYGFKGVPECNYETIEYKTIIEVLSNEILKSTK</sequence>
<comment type="caution">
    <text evidence="9">The sequence shown here is derived from an EMBL/GenBank/DDBJ whole genome shotgun (WGS) entry which is preliminary data.</text>
</comment>
<feature type="binding site" evidence="8">
    <location>
        <position position="349"/>
    </location>
    <ligand>
        <name>Mg(2+)</name>
        <dbReference type="ChEBI" id="CHEBI:18420"/>
        <label>1</label>
    </ligand>
</feature>
<accession>A0AAN7YPT1</accession>
<dbReference type="GO" id="GO:0046872">
    <property type="term" value="F:metal ion binding"/>
    <property type="evidence" value="ECO:0007669"/>
    <property type="project" value="UniProtKB-KW"/>
</dbReference>
<evidence type="ECO:0000256" key="5">
    <source>
        <dbReference type="ARBA" id="ARBA00049773"/>
    </source>
</evidence>
<dbReference type="EC" id="3.2.2.19" evidence="4"/>
<gene>
    <name evidence="9" type="ORF">RB653_009046</name>
</gene>
<dbReference type="Proteomes" id="UP001344447">
    <property type="component" value="Unassembled WGS sequence"/>
</dbReference>
<dbReference type="InterPro" id="IPR050792">
    <property type="entry name" value="ADP-ribosylglycohydrolase"/>
</dbReference>
<dbReference type="AlphaFoldDB" id="A0AAN7YPT1"/>
<dbReference type="Gene3D" id="1.10.4080.10">
    <property type="entry name" value="ADP-ribosylation/Crystallin J1"/>
    <property type="match status" value="1"/>
</dbReference>
<name>A0AAN7YPT1_9MYCE</name>
<feature type="binding site" evidence="8">
    <location>
        <position position="79"/>
    </location>
    <ligand>
        <name>Mg(2+)</name>
        <dbReference type="ChEBI" id="CHEBI:18420"/>
        <label>1</label>
    </ligand>
</feature>
<keyword evidence="8" id="KW-0460">Magnesium</keyword>
<feature type="binding site" evidence="8">
    <location>
        <position position="347"/>
    </location>
    <ligand>
        <name>Mg(2+)</name>
        <dbReference type="ChEBI" id="CHEBI:18420"/>
        <label>1</label>
    </ligand>
</feature>
<evidence type="ECO:0000256" key="3">
    <source>
        <dbReference type="ARBA" id="ARBA00049582"/>
    </source>
</evidence>
<feature type="binding site" evidence="8">
    <location>
        <position position="80"/>
    </location>
    <ligand>
        <name>Mg(2+)</name>
        <dbReference type="ChEBI" id="CHEBI:18420"/>
        <label>1</label>
    </ligand>
</feature>
<dbReference type="InterPro" id="IPR036705">
    <property type="entry name" value="Ribosyl_crysJ1_sf"/>
</dbReference>
<evidence type="ECO:0000313" key="10">
    <source>
        <dbReference type="Proteomes" id="UP001344447"/>
    </source>
</evidence>
<proteinExistence type="inferred from homology"/>
<organism evidence="9 10">
    <name type="scientific">Dictyostelium firmibasis</name>
    <dbReference type="NCBI Taxonomy" id="79012"/>
    <lineage>
        <taxon>Eukaryota</taxon>
        <taxon>Amoebozoa</taxon>
        <taxon>Evosea</taxon>
        <taxon>Eumycetozoa</taxon>
        <taxon>Dictyostelia</taxon>
        <taxon>Dictyosteliales</taxon>
        <taxon>Dictyosteliaceae</taxon>
        <taxon>Dictyostelium</taxon>
    </lineage>
</organism>
<dbReference type="EMBL" id="JAVFKY010000003">
    <property type="protein sequence ID" value="KAK5579364.1"/>
    <property type="molecule type" value="Genomic_DNA"/>
</dbReference>